<keyword evidence="16" id="KW-1185">Reference proteome</keyword>
<sequence length="313" mass="35816">MEKLKSRLDAFSDGIMAVIITIMVLDITPILHDSWPSYLSMGKHIGIYLITFVFVFNMWYQHSTAFAEIDTMTYRILIWDVVFLAVLSLMPVFTAMMAENTTRITVILYGVMQAAINLVFRELAKSIIHLQYTTKADMQQVYRKIYGNANHWLDGLSLAAIISGYFFPHITLVFYLAYPILSFLINADARQQMYDAAALPADEQEDLAKLPASDYVDWRKTARRIWHEPAEAPQSDANHAATSPASKTSGDGSPLPPWAAWLDQSPDPRRKQRLHERFENATPEQQAQMAAWFAQRRQVLHGRNKQQAPKKHR</sequence>
<feature type="transmembrane region" description="Helical" evidence="14">
    <location>
        <begin position="44"/>
        <end position="60"/>
    </location>
</feature>
<keyword evidence="4" id="KW-0633">Potassium transport</keyword>
<feature type="compositionally biased region" description="Polar residues" evidence="13">
    <location>
        <begin position="235"/>
        <end position="251"/>
    </location>
</feature>
<comment type="caution">
    <text evidence="15">The sequence shown here is derived from an EMBL/GenBank/DDBJ whole genome shotgun (WGS) entry which is preliminary data.</text>
</comment>
<keyword evidence="8 14" id="KW-1133">Transmembrane helix</keyword>
<accession>A0ABW4CUP2</accession>
<evidence type="ECO:0000256" key="12">
    <source>
        <dbReference type="ARBA" id="ARBA00034430"/>
    </source>
</evidence>
<evidence type="ECO:0000256" key="8">
    <source>
        <dbReference type="ARBA" id="ARBA00022989"/>
    </source>
</evidence>
<feature type="compositionally biased region" description="Basic residues" evidence="13">
    <location>
        <begin position="298"/>
        <end position="313"/>
    </location>
</feature>
<feature type="transmembrane region" description="Helical" evidence="14">
    <location>
        <begin position="72"/>
        <end position="98"/>
    </location>
</feature>
<evidence type="ECO:0000256" key="9">
    <source>
        <dbReference type="ARBA" id="ARBA00023065"/>
    </source>
</evidence>
<evidence type="ECO:0000256" key="3">
    <source>
        <dbReference type="ARBA" id="ARBA00022448"/>
    </source>
</evidence>
<gene>
    <name evidence="15" type="ORF">ACFQ5K_02640</name>
</gene>
<keyword evidence="9" id="KW-0406">Ion transport</keyword>
<dbReference type="Pfam" id="PF06736">
    <property type="entry name" value="TMEM175"/>
    <property type="match status" value="1"/>
</dbReference>
<feature type="region of interest" description="Disordered" evidence="13">
    <location>
        <begin position="294"/>
        <end position="313"/>
    </location>
</feature>
<comment type="similarity">
    <text evidence="2">Belongs to the TMEM175 family.</text>
</comment>
<protein>
    <submittedName>
        <fullName evidence="15">TMEM175 family protein</fullName>
    </submittedName>
</protein>
<evidence type="ECO:0000256" key="2">
    <source>
        <dbReference type="ARBA" id="ARBA00006920"/>
    </source>
</evidence>
<evidence type="ECO:0000256" key="14">
    <source>
        <dbReference type="SAM" id="Phobius"/>
    </source>
</evidence>
<evidence type="ECO:0000313" key="15">
    <source>
        <dbReference type="EMBL" id="MFD1440286.1"/>
    </source>
</evidence>
<evidence type="ECO:0000256" key="1">
    <source>
        <dbReference type="ARBA" id="ARBA00004141"/>
    </source>
</evidence>
<dbReference type="InterPro" id="IPR010617">
    <property type="entry name" value="TMEM175-like"/>
</dbReference>
<keyword evidence="10 14" id="KW-0472">Membrane</keyword>
<evidence type="ECO:0000256" key="13">
    <source>
        <dbReference type="SAM" id="MobiDB-lite"/>
    </source>
</evidence>
<dbReference type="Proteomes" id="UP001597212">
    <property type="component" value="Unassembled WGS sequence"/>
</dbReference>
<reference evidence="16" key="1">
    <citation type="journal article" date="2019" name="Int. J. Syst. Evol. Microbiol.">
        <title>The Global Catalogue of Microorganisms (GCM) 10K type strain sequencing project: providing services to taxonomists for standard genome sequencing and annotation.</title>
        <authorList>
            <consortium name="The Broad Institute Genomics Platform"/>
            <consortium name="The Broad Institute Genome Sequencing Center for Infectious Disease"/>
            <person name="Wu L."/>
            <person name="Ma J."/>
        </authorList>
    </citation>
    <scope>NUCLEOTIDE SEQUENCE [LARGE SCALE GENOMIC DNA]</scope>
    <source>
        <strain evidence="16">CCM 8912</strain>
    </source>
</reference>
<evidence type="ECO:0000256" key="5">
    <source>
        <dbReference type="ARBA" id="ARBA00022692"/>
    </source>
</evidence>
<evidence type="ECO:0000256" key="7">
    <source>
        <dbReference type="ARBA" id="ARBA00022958"/>
    </source>
</evidence>
<comment type="catalytic activity">
    <reaction evidence="12">
        <text>K(+)(in) = K(+)(out)</text>
        <dbReference type="Rhea" id="RHEA:29463"/>
        <dbReference type="ChEBI" id="CHEBI:29103"/>
    </reaction>
</comment>
<feature type="transmembrane region" description="Helical" evidence="14">
    <location>
        <begin position="104"/>
        <end position="124"/>
    </location>
</feature>
<feature type="transmembrane region" description="Helical" evidence="14">
    <location>
        <begin position="12"/>
        <end position="32"/>
    </location>
</feature>
<evidence type="ECO:0000256" key="6">
    <source>
        <dbReference type="ARBA" id="ARBA00022826"/>
    </source>
</evidence>
<evidence type="ECO:0000256" key="10">
    <source>
        <dbReference type="ARBA" id="ARBA00023136"/>
    </source>
</evidence>
<keyword evidence="5 14" id="KW-0812">Transmembrane</keyword>
<comment type="subcellular location">
    <subcellularLocation>
        <location evidence="1">Membrane</location>
        <topology evidence="1">Multi-pass membrane protein</topology>
    </subcellularLocation>
</comment>
<keyword evidence="11" id="KW-0407">Ion channel</keyword>
<dbReference type="EMBL" id="JBHTOK010000011">
    <property type="protein sequence ID" value="MFD1440286.1"/>
    <property type="molecule type" value="Genomic_DNA"/>
</dbReference>
<keyword evidence="6" id="KW-0631">Potassium channel</keyword>
<organism evidence="15 16">
    <name type="scientific">Lacticaseibacillus hegangensis</name>
    <dbReference type="NCBI Taxonomy" id="2486010"/>
    <lineage>
        <taxon>Bacteria</taxon>
        <taxon>Bacillati</taxon>
        <taxon>Bacillota</taxon>
        <taxon>Bacilli</taxon>
        <taxon>Lactobacillales</taxon>
        <taxon>Lactobacillaceae</taxon>
        <taxon>Lacticaseibacillus</taxon>
    </lineage>
</organism>
<name>A0ABW4CUP2_9LACO</name>
<keyword evidence="7" id="KW-0630">Potassium</keyword>
<feature type="transmembrane region" description="Helical" evidence="14">
    <location>
        <begin position="172"/>
        <end position="189"/>
    </location>
</feature>
<evidence type="ECO:0000256" key="4">
    <source>
        <dbReference type="ARBA" id="ARBA00022538"/>
    </source>
</evidence>
<evidence type="ECO:0000313" key="16">
    <source>
        <dbReference type="Proteomes" id="UP001597212"/>
    </source>
</evidence>
<dbReference type="RefSeq" id="WP_125757418.1">
    <property type="nucleotide sequence ID" value="NZ_JBHTOK010000011.1"/>
</dbReference>
<proteinExistence type="inferred from homology"/>
<evidence type="ECO:0000256" key="11">
    <source>
        <dbReference type="ARBA" id="ARBA00023303"/>
    </source>
</evidence>
<keyword evidence="3" id="KW-0813">Transport</keyword>
<feature type="region of interest" description="Disordered" evidence="13">
    <location>
        <begin position="229"/>
        <end position="289"/>
    </location>
</feature>